<dbReference type="EMBL" id="CP046401">
    <property type="protein sequence ID" value="QGY48259.1"/>
    <property type="molecule type" value="Genomic_DNA"/>
</dbReference>
<feature type="transmembrane region" description="Helical" evidence="5">
    <location>
        <begin position="223"/>
        <end position="241"/>
    </location>
</feature>
<evidence type="ECO:0000256" key="2">
    <source>
        <dbReference type="ARBA" id="ARBA00022692"/>
    </source>
</evidence>
<keyword evidence="3 5" id="KW-1133">Transmembrane helix</keyword>
<evidence type="ECO:0000256" key="4">
    <source>
        <dbReference type="ARBA" id="ARBA00023136"/>
    </source>
</evidence>
<dbReference type="PANTHER" id="PTHR23530:SF1">
    <property type="entry name" value="PERMEASE, MAJOR FACILITATOR SUPERFAMILY-RELATED"/>
    <property type="match status" value="1"/>
</dbReference>
<feature type="transmembrane region" description="Helical" evidence="5">
    <location>
        <begin position="71"/>
        <end position="95"/>
    </location>
</feature>
<feature type="transmembrane region" description="Helical" evidence="5">
    <location>
        <begin position="317"/>
        <end position="334"/>
    </location>
</feature>
<dbReference type="AlphaFoldDB" id="A0A6I6K3R8"/>
<protein>
    <submittedName>
        <fullName evidence="7">MFS transporter</fullName>
    </submittedName>
</protein>
<feature type="transmembrane region" description="Helical" evidence="5">
    <location>
        <begin position="253"/>
        <end position="269"/>
    </location>
</feature>
<reference evidence="7 8" key="1">
    <citation type="submission" date="2019-11" db="EMBL/GenBank/DDBJ databases">
        <authorList>
            <person name="Zheng R.K."/>
            <person name="Sun C.M."/>
        </authorList>
    </citation>
    <scope>NUCLEOTIDE SEQUENCE [LARGE SCALE GENOMIC DNA]</scope>
    <source>
        <strain evidence="7 8">WC007</strain>
    </source>
</reference>
<dbReference type="InterPro" id="IPR053160">
    <property type="entry name" value="MFS_DHA3_Transporter"/>
</dbReference>
<dbReference type="PROSITE" id="PS00216">
    <property type="entry name" value="SUGAR_TRANSPORT_1"/>
    <property type="match status" value="1"/>
</dbReference>
<feature type="transmembrane region" description="Helical" evidence="5">
    <location>
        <begin position="340"/>
        <end position="362"/>
    </location>
</feature>
<dbReference type="PANTHER" id="PTHR23530">
    <property type="entry name" value="TRANSPORT PROTEIN-RELATED"/>
    <property type="match status" value="1"/>
</dbReference>
<evidence type="ECO:0000256" key="3">
    <source>
        <dbReference type="ARBA" id="ARBA00022989"/>
    </source>
</evidence>
<evidence type="ECO:0000256" key="1">
    <source>
        <dbReference type="ARBA" id="ARBA00004141"/>
    </source>
</evidence>
<keyword evidence="8" id="KW-1185">Reference proteome</keyword>
<dbReference type="PROSITE" id="PS50850">
    <property type="entry name" value="MFS"/>
    <property type="match status" value="1"/>
</dbReference>
<dbReference type="GO" id="GO:0016020">
    <property type="term" value="C:membrane"/>
    <property type="evidence" value="ECO:0007669"/>
    <property type="project" value="UniProtKB-SubCell"/>
</dbReference>
<feature type="transmembrane region" description="Helical" evidence="5">
    <location>
        <begin position="18"/>
        <end position="36"/>
    </location>
</feature>
<feature type="transmembrane region" description="Helical" evidence="5">
    <location>
        <begin position="189"/>
        <end position="211"/>
    </location>
</feature>
<organism evidence="7 8">
    <name type="scientific">Maribellus comscasis</name>
    <dbReference type="NCBI Taxonomy" id="2681766"/>
    <lineage>
        <taxon>Bacteria</taxon>
        <taxon>Pseudomonadati</taxon>
        <taxon>Bacteroidota</taxon>
        <taxon>Bacteroidia</taxon>
        <taxon>Marinilabiliales</taxon>
        <taxon>Prolixibacteraceae</taxon>
        <taxon>Maribellus</taxon>
    </lineage>
</organism>
<gene>
    <name evidence="7" type="ORF">GM418_30330</name>
</gene>
<sequence>MPVVVLFYQDNGMGMHEIFVLKAIYSVAIVFMEIPSGWMADVWGRKKTLILGSILGSGGFLIYSFSYGFWAFVIAEIILGIGHSFVSGADSAMLFDSLKVSNKTRKYVKLEGRITSVGNFAEAIAGIAGGFLAAVSLRTPFYFQFGVAAIAIPAAFTLVEPKIHSTGQIHTLKKLVQNIKVTFIQNHNLRIAILLSAVTGTATLTFAWLVQPFFKAINLPVEMFGIFWTALNLTVGVSSVFAHSFERFAGKKWSLISIIILLAIGYFFSGITVSVYGLAFLFLFYLVRGLATPILKNYINQYTESEVRATMLSVRNFVIRISFAGIGPLLGYITDHINLTSAFILAGGIYLLAALVIVLPWLKPENK</sequence>
<feature type="transmembrane region" description="Helical" evidence="5">
    <location>
        <begin position="141"/>
        <end position="159"/>
    </location>
</feature>
<dbReference type="InterPro" id="IPR020846">
    <property type="entry name" value="MFS_dom"/>
</dbReference>
<dbReference type="InterPro" id="IPR011701">
    <property type="entry name" value="MFS"/>
</dbReference>
<dbReference type="SUPFAM" id="SSF103473">
    <property type="entry name" value="MFS general substrate transporter"/>
    <property type="match status" value="1"/>
</dbReference>
<dbReference type="KEGG" id="mcos:GM418_30330"/>
<proteinExistence type="predicted"/>
<feature type="transmembrane region" description="Helical" evidence="5">
    <location>
        <begin position="275"/>
        <end position="296"/>
    </location>
</feature>
<evidence type="ECO:0000313" key="7">
    <source>
        <dbReference type="EMBL" id="QGY48259.1"/>
    </source>
</evidence>
<feature type="transmembrane region" description="Helical" evidence="5">
    <location>
        <begin position="48"/>
        <end position="65"/>
    </location>
</feature>
<keyword evidence="4 5" id="KW-0472">Membrane</keyword>
<dbReference type="Gene3D" id="1.20.1250.20">
    <property type="entry name" value="MFS general substrate transporter like domains"/>
    <property type="match status" value="1"/>
</dbReference>
<dbReference type="InterPro" id="IPR005829">
    <property type="entry name" value="Sugar_transporter_CS"/>
</dbReference>
<comment type="subcellular location">
    <subcellularLocation>
        <location evidence="1">Membrane</location>
        <topology evidence="1">Multi-pass membrane protein</topology>
    </subcellularLocation>
</comment>
<name>A0A6I6K3R8_9BACT</name>
<dbReference type="GO" id="GO:0022857">
    <property type="term" value="F:transmembrane transporter activity"/>
    <property type="evidence" value="ECO:0007669"/>
    <property type="project" value="InterPro"/>
</dbReference>
<keyword evidence="2 5" id="KW-0812">Transmembrane</keyword>
<evidence type="ECO:0000313" key="8">
    <source>
        <dbReference type="Proteomes" id="UP000428260"/>
    </source>
</evidence>
<dbReference type="InterPro" id="IPR036259">
    <property type="entry name" value="MFS_trans_sf"/>
</dbReference>
<dbReference type="Pfam" id="PF07690">
    <property type="entry name" value="MFS_1"/>
    <property type="match status" value="1"/>
</dbReference>
<evidence type="ECO:0000256" key="5">
    <source>
        <dbReference type="SAM" id="Phobius"/>
    </source>
</evidence>
<dbReference type="Proteomes" id="UP000428260">
    <property type="component" value="Chromosome"/>
</dbReference>
<evidence type="ECO:0000259" key="6">
    <source>
        <dbReference type="PROSITE" id="PS50850"/>
    </source>
</evidence>
<feature type="domain" description="Major facilitator superfamily (MFS) profile" evidence="6">
    <location>
        <begin position="1"/>
        <end position="365"/>
    </location>
</feature>
<feature type="transmembrane region" description="Helical" evidence="5">
    <location>
        <begin position="116"/>
        <end position="135"/>
    </location>
</feature>
<accession>A0A6I6K3R8</accession>